<proteinExistence type="inferred from homology"/>
<feature type="compositionally biased region" description="Basic and acidic residues" evidence="2">
    <location>
        <begin position="423"/>
        <end position="464"/>
    </location>
</feature>
<protein>
    <submittedName>
        <fullName evidence="4">Sulfatase-like hydrolase/transferase</fullName>
    </submittedName>
</protein>
<evidence type="ECO:0000256" key="2">
    <source>
        <dbReference type="SAM" id="MobiDB-lite"/>
    </source>
</evidence>
<dbReference type="InterPro" id="IPR000917">
    <property type="entry name" value="Sulfatase_N"/>
</dbReference>
<gene>
    <name evidence="4" type="ORF">GCM10025751_21500</name>
</gene>
<dbReference type="InterPro" id="IPR017850">
    <property type="entry name" value="Alkaline_phosphatase_core_sf"/>
</dbReference>
<feature type="region of interest" description="Disordered" evidence="2">
    <location>
        <begin position="423"/>
        <end position="487"/>
    </location>
</feature>
<feature type="domain" description="Sulfatase N-terminal" evidence="3">
    <location>
        <begin position="3"/>
        <end position="331"/>
    </location>
</feature>
<dbReference type="EMBL" id="BAABKX010000003">
    <property type="protein sequence ID" value="GAA5049085.1"/>
    <property type="molecule type" value="Genomic_DNA"/>
</dbReference>
<evidence type="ECO:0000313" key="4">
    <source>
        <dbReference type="EMBL" id="GAA5049085.1"/>
    </source>
</evidence>
<dbReference type="Proteomes" id="UP001501729">
    <property type="component" value="Unassembled WGS sequence"/>
</dbReference>
<dbReference type="GO" id="GO:0004065">
    <property type="term" value="F:arylsulfatase activity"/>
    <property type="evidence" value="ECO:0007669"/>
    <property type="project" value="TreeGrafter"/>
</dbReference>
<dbReference type="PANTHER" id="PTHR42693:SF33">
    <property type="entry name" value="ARYLSULFATASE"/>
    <property type="match status" value="1"/>
</dbReference>
<name>A0AAV3UHN8_9EURY</name>
<dbReference type="CDD" id="cd16148">
    <property type="entry name" value="sulfatase_like"/>
    <property type="match status" value="1"/>
</dbReference>
<dbReference type="Gene3D" id="3.30.1120.10">
    <property type="match status" value="1"/>
</dbReference>
<evidence type="ECO:0000259" key="3">
    <source>
        <dbReference type="Pfam" id="PF00884"/>
    </source>
</evidence>
<evidence type="ECO:0000313" key="5">
    <source>
        <dbReference type="Proteomes" id="UP001501729"/>
    </source>
</evidence>
<dbReference type="Pfam" id="PF00884">
    <property type="entry name" value="Sulfatase"/>
    <property type="match status" value="1"/>
</dbReference>
<evidence type="ECO:0000256" key="1">
    <source>
        <dbReference type="ARBA" id="ARBA00008779"/>
    </source>
</evidence>
<keyword evidence="5" id="KW-1185">Reference proteome</keyword>
<comment type="caution">
    <text evidence="4">The sequence shown here is derived from an EMBL/GenBank/DDBJ whole genome shotgun (WGS) entry which is preliminary data.</text>
</comment>
<dbReference type="InterPro" id="IPR050738">
    <property type="entry name" value="Sulfatase"/>
</dbReference>
<reference evidence="4 5" key="1">
    <citation type="journal article" date="2019" name="Int. J. Syst. Evol. Microbiol.">
        <title>The Global Catalogue of Microorganisms (GCM) 10K type strain sequencing project: providing services to taxonomists for standard genome sequencing and annotation.</title>
        <authorList>
            <consortium name="The Broad Institute Genomics Platform"/>
            <consortium name="The Broad Institute Genome Sequencing Center for Infectious Disease"/>
            <person name="Wu L."/>
            <person name="Ma J."/>
        </authorList>
    </citation>
    <scope>NUCLEOTIDE SEQUENCE [LARGE SCALE GENOMIC DNA]</scope>
    <source>
        <strain evidence="4 5">JCM 17504</strain>
    </source>
</reference>
<dbReference type="Gene3D" id="3.40.720.10">
    <property type="entry name" value="Alkaline Phosphatase, subunit A"/>
    <property type="match status" value="1"/>
</dbReference>
<dbReference type="PANTHER" id="PTHR42693">
    <property type="entry name" value="ARYLSULFATASE FAMILY MEMBER"/>
    <property type="match status" value="1"/>
</dbReference>
<accession>A0AAV3UHN8</accession>
<dbReference type="AlphaFoldDB" id="A0AAV3UHN8"/>
<organism evidence="4 5">
    <name type="scientific">Haladaptatus pallidirubidus</name>
    <dbReference type="NCBI Taxonomy" id="1008152"/>
    <lineage>
        <taxon>Archaea</taxon>
        <taxon>Methanobacteriati</taxon>
        <taxon>Methanobacteriota</taxon>
        <taxon>Stenosarchaea group</taxon>
        <taxon>Halobacteria</taxon>
        <taxon>Halobacteriales</taxon>
        <taxon>Haladaptataceae</taxon>
        <taxon>Haladaptatus</taxon>
    </lineage>
</organism>
<comment type="similarity">
    <text evidence="1">Belongs to the sulfatase family.</text>
</comment>
<dbReference type="SUPFAM" id="SSF53649">
    <property type="entry name" value="Alkaline phosphatase-like"/>
    <property type="match status" value="1"/>
</dbReference>
<sequence length="487" mass="53863">MTVLFTVDSLRADAFTSDGVIATLGERGTVFENAFAHGNWTPFSFPSILGAKPVFTDSQNIGVADAPTLAETLSDAGVSTAGFNGANGFLTEHWGYDRGFDEFETFTSGTGDSLYSKYLTAHPTVQAWLQVAASPVRRLLGKEGGAQNVSRMLDLERKAIDFVERAEPPFFLWVHYMDVHTPYVPAPKFVRDETGANVGSLKMLRAHLRAGLGREVGDDTLSDLESLYRAAVRQVDASVGRVLSALDRRGFRDDACVVLAGDHGEEFMEHGHLAHYPKLYEELTHVPLMVQHTDDETERDDTDTKQTSDENGVKQAVGLASIPATICDAMGVEHDFSAPSLLDTAVESKSESEIESEPECETELQLDIESEFDFASAPVTSVAVRGEHVTRQPIPRRLDDGELLVSARTADWSYIYHTESENRELYDRRRDPTEQENQWDDHEGSELASRLHDSVETRIERIETDEGDESGEVPSDVTNQLKALGYQ</sequence>